<dbReference type="AlphaFoldDB" id="A0A2R4CH46"/>
<dbReference type="InterPro" id="IPR012348">
    <property type="entry name" value="RNR-like"/>
</dbReference>
<dbReference type="GO" id="GO:0016491">
    <property type="term" value="F:oxidoreductase activity"/>
    <property type="evidence" value="ECO:0007669"/>
    <property type="project" value="InterPro"/>
</dbReference>
<name>A0A2R4CH46_9BURK</name>
<evidence type="ECO:0000313" key="2">
    <source>
        <dbReference type="Proteomes" id="UP000240505"/>
    </source>
</evidence>
<organism evidence="1 2">
    <name type="scientific">Pseudoduganella armeniaca</name>
    <dbReference type="NCBI Taxonomy" id="2072590"/>
    <lineage>
        <taxon>Bacteria</taxon>
        <taxon>Pseudomonadati</taxon>
        <taxon>Pseudomonadota</taxon>
        <taxon>Betaproteobacteria</taxon>
        <taxon>Burkholderiales</taxon>
        <taxon>Oxalobacteraceae</taxon>
        <taxon>Telluria group</taxon>
        <taxon>Pseudoduganella</taxon>
    </lineage>
</organism>
<gene>
    <name evidence="1" type="ORF">C9I28_27360</name>
</gene>
<reference evidence="1 2" key="1">
    <citation type="submission" date="2018-03" db="EMBL/GenBank/DDBJ databases">
        <title>Massilia armeniaca sp. nov., isolated from desert soil.</title>
        <authorList>
            <person name="Huang H."/>
            <person name="Ren M."/>
        </authorList>
    </citation>
    <scope>NUCLEOTIDE SEQUENCE [LARGE SCALE GENOMIC DNA]</scope>
    <source>
        <strain evidence="1 2">ZMN-3</strain>
    </source>
</reference>
<protein>
    <submittedName>
        <fullName evidence="1">Aminobenzoate oxygenase</fullName>
    </submittedName>
</protein>
<dbReference type="Pfam" id="PF11583">
    <property type="entry name" value="AurF"/>
    <property type="match status" value="1"/>
</dbReference>
<evidence type="ECO:0000313" key="1">
    <source>
        <dbReference type="EMBL" id="AVR98925.1"/>
    </source>
</evidence>
<dbReference type="Gene3D" id="1.10.620.20">
    <property type="entry name" value="Ribonucleotide Reductase, subunit A"/>
    <property type="match status" value="1"/>
</dbReference>
<sequence>MFVDYNLVQRLVYSWPKRAGVRHGTLDDVADSYDPALPDYPLALLPFRDHPAFVRLSAEKQNDILTLAWLAYNRRVIHIEETVTNPAIGMILRGELPGAEQLHVRQALQQTQIDEQYHLMLHELAMHKTMALRGIDQPVQFPPSLIYVGLVRLQEGAADWQKELLCLIWAAVSEMTINGYLDMLANDTSIQPAHTYICKLHNKDEYSHNKIFVEITKSVFQGLNAEQRAFFLQVLPEALALFAGQDFSVWQAVLERAGVAEASAIIADCSAEAARKKMISDTSATERLAEELAAYAD</sequence>
<accession>A0A2R4CH46</accession>
<dbReference type="EMBL" id="CP028324">
    <property type="protein sequence ID" value="AVR98925.1"/>
    <property type="molecule type" value="Genomic_DNA"/>
</dbReference>
<dbReference type="OrthoDB" id="581579at2"/>
<dbReference type="InterPro" id="IPR025859">
    <property type="entry name" value="AurF/CmlI"/>
</dbReference>
<keyword evidence="2" id="KW-1185">Reference proteome</keyword>
<dbReference type="KEGG" id="masz:C9I28_27360"/>
<proteinExistence type="predicted"/>
<dbReference type="Proteomes" id="UP000240505">
    <property type="component" value="Chromosome"/>
</dbReference>